<gene>
    <name evidence="5" type="ORF">SAMN05216180_0350</name>
</gene>
<organism evidence="5 6">
    <name type="scientific">Hydrogenoanaerobacterium saccharovorans</name>
    <dbReference type="NCBI Taxonomy" id="474960"/>
    <lineage>
        <taxon>Bacteria</taxon>
        <taxon>Bacillati</taxon>
        <taxon>Bacillota</taxon>
        <taxon>Clostridia</taxon>
        <taxon>Eubacteriales</taxon>
        <taxon>Oscillospiraceae</taxon>
        <taxon>Hydrogenoanaerobacterium</taxon>
    </lineage>
</organism>
<dbReference type="PROSITE" id="PS50893">
    <property type="entry name" value="ABC_TRANSPORTER_2"/>
    <property type="match status" value="1"/>
</dbReference>
<evidence type="ECO:0000313" key="6">
    <source>
        <dbReference type="Proteomes" id="UP000199158"/>
    </source>
</evidence>
<evidence type="ECO:0000259" key="4">
    <source>
        <dbReference type="PROSITE" id="PS50893"/>
    </source>
</evidence>
<dbReference type="RefSeq" id="WP_092751033.1">
    <property type="nucleotide sequence ID" value="NZ_FOCG01000001.1"/>
</dbReference>
<dbReference type="PANTHER" id="PTHR42781">
    <property type="entry name" value="SPERMIDINE/PUTRESCINE IMPORT ATP-BINDING PROTEIN POTA"/>
    <property type="match status" value="1"/>
</dbReference>
<dbReference type="STRING" id="474960.SAMN05216180_0350"/>
<dbReference type="InterPro" id="IPR003439">
    <property type="entry name" value="ABC_transporter-like_ATP-bd"/>
</dbReference>
<dbReference type="OrthoDB" id="9802264at2"/>
<dbReference type="PROSITE" id="PS00211">
    <property type="entry name" value="ABC_TRANSPORTER_1"/>
    <property type="match status" value="1"/>
</dbReference>
<name>A0A1H7Z001_9FIRM</name>
<dbReference type="EMBL" id="FOCG01000001">
    <property type="protein sequence ID" value="SEM51501.1"/>
    <property type="molecule type" value="Genomic_DNA"/>
</dbReference>
<dbReference type="SMART" id="SM00382">
    <property type="entry name" value="AAA"/>
    <property type="match status" value="1"/>
</dbReference>
<proteinExistence type="predicted"/>
<dbReference type="InterPro" id="IPR050093">
    <property type="entry name" value="ABC_SmlMolc_Importer"/>
</dbReference>
<keyword evidence="2" id="KW-0547">Nucleotide-binding</keyword>
<dbReference type="AlphaFoldDB" id="A0A1H7Z001"/>
<dbReference type="Proteomes" id="UP000199158">
    <property type="component" value="Unassembled WGS sequence"/>
</dbReference>
<dbReference type="PANTHER" id="PTHR42781:SF4">
    <property type="entry name" value="SPERMIDINE_PUTRESCINE IMPORT ATP-BINDING PROTEIN POTA"/>
    <property type="match status" value="1"/>
</dbReference>
<dbReference type="Pfam" id="PF00005">
    <property type="entry name" value="ABC_tran"/>
    <property type="match status" value="1"/>
</dbReference>
<dbReference type="GO" id="GO:0005524">
    <property type="term" value="F:ATP binding"/>
    <property type="evidence" value="ECO:0007669"/>
    <property type="project" value="UniProtKB-KW"/>
</dbReference>
<evidence type="ECO:0000256" key="2">
    <source>
        <dbReference type="ARBA" id="ARBA00022741"/>
    </source>
</evidence>
<reference evidence="5 6" key="1">
    <citation type="submission" date="2016-10" db="EMBL/GenBank/DDBJ databases">
        <authorList>
            <person name="de Groot N.N."/>
        </authorList>
    </citation>
    <scope>NUCLEOTIDE SEQUENCE [LARGE SCALE GENOMIC DNA]</scope>
    <source>
        <strain evidence="5 6">CGMCC 1.5070</strain>
    </source>
</reference>
<dbReference type="InterPro" id="IPR017871">
    <property type="entry name" value="ABC_transporter-like_CS"/>
</dbReference>
<protein>
    <submittedName>
        <fullName evidence="5">Molybdate transport system ATP-binding protein</fullName>
    </submittedName>
</protein>
<sequence length="358" mass="39989">MSIYVDIKKRLGSFNLSVQLEAENEVVGILGASGSGKSMTLRSIAGIVTPDSGEIVLNGKTLYSSAKKINLMPQQRKVGLMFQSYALFPNMTVAQNIAVGIKDKTQRVKLVKEYMELLRLQGLEQRYPSQLSGGQQQRVALARMLASSPDILLLDEPFSALDRHLRFSIEQEFADALQRFNGTVLYVSHNVGEIYQYCKSAAVLAHGKVAEFSATQSLFHAPQTVEGARLTGYKNLSAIAKIDSHTIFAADWNLPFTLEDELTNDITFVGVREADLVLTEVEREGCVKVTAANVKYFPQFAVLNLYSNGANKPIYFTCPKESAENFLTLSKQDRLYLVIRPKQLLFFRSETYHNKKQP</sequence>
<evidence type="ECO:0000256" key="3">
    <source>
        <dbReference type="ARBA" id="ARBA00022840"/>
    </source>
</evidence>
<dbReference type="InterPro" id="IPR027417">
    <property type="entry name" value="P-loop_NTPase"/>
</dbReference>
<dbReference type="InterPro" id="IPR003593">
    <property type="entry name" value="AAA+_ATPase"/>
</dbReference>
<keyword evidence="6" id="KW-1185">Reference proteome</keyword>
<evidence type="ECO:0000313" key="5">
    <source>
        <dbReference type="EMBL" id="SEM51501.1"/>
    </source>
</evidence>
<dbReference type="Gene3D" id="3.40.50.300">
    <property type="entry name" value="P-loop containing nucleotide triphosphate hydrolases"/>
    <property type="match status" value="1"/>
</dbReference>
<evidence type="ECO:0000256" key="1">
    <source>
        <dbReference type="ARBA" id="ARBA00022448"/>
    </source>
</evidence>
<feature type="domain" description="ABC transporter" evidence="4">
    <location>
        <begin position="2"/>
        <end position="231"/>
    </location>
</feature>
<keyword evidence="3 5" id="KW-0067">ATP-binding</keyword>
<dbReference type="GO" id="GO:0016887">
    <property type="term" value="F:ATP hydrolysis activity"/>
    <property type="evidence" value="ECO:0007669"/>
    <property type="project" value="InterPro"/>
</dbReference>
<dbReference type="SUPFAM" id="SSF52540">
    <property type="entry name" value="P-loop containing nucleoside triphosphate hydrolases"/>
    <property type="match status" value="1"/>
</dbReference>
<keyword evidence="1" id="KW-0813">Transport</keyword>
<accession>A0A1H7Z001</accession>